<dbReference type="PROSITE" id="PS51832">
    <property type="entry name" value="HD_GYP"/>
    <property type="match status" value="1"/>
</dbReference>
<sequence>MLGKKSDRTTSLLTALLVIFLGAVSIVVILVLKINIERAIDEFETIVTMNFQDKNHIESLTEDIYKENFYVYGKVWSEEAYVGNSYYESINTEEDIRAILSELSESALSDNYGTMYSTISEELNEYLNMVSKVEEYIEAGNYEEAESYVSDVINNKVLSINKELNVLEEQINDEVKVAQDTLKYRLISISIISVVAIIVIIATTLVIVYLCNKITSKLEDYSDILEFKVNKQSEEINEHNNRIMSIQNSTIDAMASLIESRDGDTGMHIARTSAYVKMLAQLAKNQGYYTNILTKDYIEFLVKAAPMHDIGKINVPDSILKKPGILTHDEYNIMQNHTKEGGRIIREALGSIEEVEFINIASDVATFHHEKWDGSGYPYGLKGEEIPISARIMSVADVFDALVSERCYKRAYSFDEAMLIINDNIGKHFDPILSRLFVENKDKVKQIMEELS</sequence>
<evidence type="ECO:0000313" key="3">
    <source>
        <dbReference type="EMBL" id="SDM86075.1"/>
    </source>
</evidence>
<dbReference type="InterPro" id="IPR037522">
    <property type="entry name" value="HD_GYP_dom"/>
</dbReference>
<keyword evidence="1" id="KW-1133">Transmembrane helix</keyword>
<feature type="transmembrane region" description="Helical" evidence="1">
    <location>
        <begin position="12"/>
        <end position="32"/>
    </location>
</feature>
<dbReference type="InterPro" id="IPR003607">
    <property type="entry name" value="HD/PDEase_dom"/>
</dbReference>
<dbReference type="SMART" id="SM00471">
    <property type="entry name" value="HDc"/>
    <property type="match status" value="1"/>
</dbReference>
<dbReference type="CDD" id="cd00077">
    <property type="entry name" value="HDc"/>
    <property type="match status" value="1"/>
</dbReference>
<organism evidence="3 4">
    <name type="scientific">Lachnospira pectinoschiza</name>
    <dbReference type="NCBI Taxonomy" id="28052"/>
    <lineage>
        <taxon>Bacteria</taxon>
        <taxon>Bacillati</taxon>
        <taxon>Bacillota</taxon>
        <taxon>Clostridia</taxon>
        <taxon>Lachnospirales</taxon>
        <taxon>Lachnospiraceae</taxon>
        <taxon>Lachnospira</taxon>
    </lineage>
</organism>
<accession>A0A1G9WPN4</accession>
<reference evidence="4" key="1">
    <citation type="submission" date="2016-10" db="EMBL/GenBank/DDBJ databases">
        <authorList>
            <person name="Varghese N."/>
            <person name="Submissions S."/>
        </authorList>
    </citation>
    <scope>NUCLEOTIDE SEQUENCE [LARGE SCALE GENOMIC DNA]</scope>
    <source>
        <strain evidence="4">M83</strain>
    </source>
</reference>
<dbReference type="InterPro" id="IPR052020">
    <property type="entry name" value="Cyclic_di-GMP/3'3'-cGAMP_PDE"/>
</dbReference>
<evidence type="ECO:0000313" key="4">
    <source>
        <dbReference type="Proteomes" id="UP000187651"/>
    </source>
</evidence>
<dbReference type="Pfam" id="PF13487">
    <property type="entry name" value="HD_5"/>
    <property type="match status" value="1"/>
</dbReference>
<dbReference type="SUPFAM" id="SSF109604">
    <property type="entry name" value="HD-domain/PDEase-like"/>
    <property type="match status" value="1"/>
</dbReference>
<dbReference type="PANTHER" id="PTHR45228">
    <property type="entry name" value="CYCLIC DI-GMP PHOSPHODIESTERASE TM_0186-RELATED"/>
    <property type="match status" value="1"/>
</dbReference>
<keyword evidence="4" id="KW-1185">Reference proteome</keyword>
<dbReference type="AlphaFoldDB" id="A0A1G9WPN4"/>
<name>A0A1G9WPN4_9FIRM</name>
<proteinExistence type="predicted"/>
<keyword evidence="1" id="KW-0812">Transmembrane</keyword>
<dbReference type="EMBL" id="FNHZ01000003">
    <property type="protein sequence ID" value="SDM86075.1"/>
    <property type="molecule type" value="Genomic_DNA"/>
</dbReference>
<protein>
    <submittedName>
        <fullName evidence="3">HD domain-containing protein</fullName>
    </submittedName>
</protein>
<evidence type="ECO:0000256" key="1">
    <source>
        <dbReference type="SAM" id="Phobius"/>
    </source>
</evidence>
<dbReference type="OrthoDB" id="9804747at2"/>
<feature type="domain" description="HD-GYP" evidence="2">
    <location>
        <begin position="243"/>
        <end position="452"/>
    </location>
</feature>
<dbReference type="Gene3D" id="1.10.3210.10">
    <property type="entry name" value="Hypothetical protein af1432"/>
    <property type="match status" value="1"/>
</dbReference>
<dbReference type="RefSeq" id="WP_074521444.1">
    <property type="nucleotide sequence ID" value="NZ_FNHZ01000003.1"/>
</dbReference>
<evidence type="ECO:0000259" key="2">
    <source>
        <dbReference type="PROSITE" id="PS51832"/>
    </source>
</evidence>
<keyword evidence="1" id="KW-0472">Membrane</keyword>
<dbReference type="Proteomes" id="UP000187651">
    <property type="component" value="Unassembled WGS sequence"/>
</dbReference>
<feature type="transmembrane region" description="Helical" evidence="1">
    <location>
        <begin position="186"/>
        <end position="210"/>
    </location>
</feature>
<gene>
    <name evidence="3" type="ORF">SAMN05216544_1281</name>
</gene>